<dbReference type="GO" id="GO:0016020">
    <property type="term" value="C:membrane"/>
    <property type="evidence" value="ECO:0007669"/>
    <property type="project" value="GOC"/>
</dbReference>
<dbReference type="EMBL" id="CH991553">
    <property type="protein sequence ID" value="EDQ88680.1"/>
    <property type="molecule type" value="Genomic_DNA"/>
</dbReference>
<dbReference type="KEGG" id="mbr:MONBRDRAFT_8658"/>
<evidence type="ECO:0000313" key="4">
    <source>
        <dbReference type="Proteomes" id="UP000001357"/>
    </source>
</evidence>
<dbReference type="InterPro" id="IPR051706">
    <property type="entry name" value="Glycosyltransferase_domain"/>
</dbReference>
<dbReference type="RefSeq" id="XP_001746293.1">
    <property type="nucleotide sequence ID" value="XM_001746241.1"/>
</dbReference>
<keyword evidence="2" id="KW-0812">Transmembrane</keyword>
<dbReference type="GO" id="GO:0051999">
    <property type="term" value="P:mannosyl-inositol phosphorylceramide biosynthetic process"/>
    <property type="evidence" value="ECO:0000318"/>
    <property type="project" value="GO_Central"/>
</dbReference>
<keyword evidence="2" id="KW-1133">Transmembrane helix</keyword>
<dbReference type="InParanoid" id="A9V0Q9"/>
<keyword evidence="1" id="KW-0808">Transferase</keyword>
<keyword evidence="4" id="KW-1185">Reference proteome</keyword>
<dbReference type="PANTHER" id="PTHR32385">
    <property type="entry name" value="MANNOSYL PHOSPHORYLINOSITOL CERAMIDE SYNTHASE"/>
    <property type="match status" value="1"/>
</dbReference>
<dbReference type="eggNOG" id="ENOG502QS3D">
    <property type="taxonomic scope" value="Eukaryota"/>
</dbReference>
<evidence type="ECO:0000256" key="1">
    <source>
        <dbReference type="ARBA" id="ARBA00022679"/>
    </source>
</evidence>
<dbReference type="Pfam" id="PF04488">
    <property type="entry name" value="Gly_transf_sug"/>
    <property type="match status" value="1"/>
</dbReference>
<dbReference type="InterPro" id="IPR029044">
    <property type="entry name" value="Nucleotide-diphossugar_trans"/>
</dbReference>
<proteinExistence type="predicted"/>
<sequence>MHTGSSEHHPSAMSASNFVGRLTRKFDGFWAIAIVALPATLLFLALCSALFTTTPSPDTFRSCNNIECTLQIPRIIHQTYKNKNLPESWAETPAIWKEQHPGWSYEFWDDERNRKFIADNYAWFLPQFDAYPNNIQRADSIRYFILLHYGGVYADMDIQPMRNIEPMLGDAELVLPETPNLGLTNAFMASVPNHPFMKLVTEELGPHANRWYHFTRHWQILTSTGPTFIWKLADEWGGPYLRVPASVWGKCKICQSSCPVLRDGYLRHLHGDSWHNWDSWFFTYVIFCHQYTLILLGTALALAVAMRASTVAWILAHREIVMLSLGCFVLLMFFQG</sequence>
<dbReference type="SUPFAM" id="SSF53448">
    <property type="entry name" value="Nucleotide-diphospho-sugar transferases"/>
    <property type="match status" value="1"/>
</dbReference>
<name>A9V0Q9_MONBE</name>
<dbReference type="FunFam" id="3.90.550.20:FF:000011">
    <property type="entry name" value="Mannosyl phosphorylinositol ceramide synthase SUR1"/>
    <property type="match status" value="1"/>
</dbReference>
<dbReference type="OMA" id="HFFMAER"/>
<organism evidence="3 4">
    <name type="scientific">Monosiga brevicollis</name>
    <name type="common">Choanoflagellate</name>
    <dbReference type="NCBI Taxonomy" id="81824"/>
    <lineage>
        <taxon>Eukaryota</taxon>
        <taxon>Choanoflagellata</taxon>
        <taxon>Craspedida</taxon>
        <taxon>Salpingoecidae</taxon>
        <taxon>Monosiga</taxon>
    </lineage>
</organism>
<evidence type="ECO:0000313" key="3">
    <source>
        <dbReference type="EMBL" id="EDQ88680.1"/>
    </source>
</evidence>
<dbReference type="AlphaFoldDB" id="A9V0Q9"/>
<gene>
    <name evidence="3" type="ORF">MONBRDRAFT_8658</name>
</gene>
<evidence type="ECO:0008006" key="5">
    <source>
        <dbReference type="Google" id="ProtNLM"/>
    </source>
</evidence>
<evidence type="ECO:0000256" key="2">
    <source>
        <dbReference type="SAM" id="Phobius"/>
    </source>
</evidence>
<dbReference type="GeneID" id="5891614"/>
<accession>A9V0Q9</accession>
<dbReference type="Gene3D" id="3.90.550.20">
    <property type="match status" value="1"/>
</dbReference>
<dbReference type="GO" id="GO:0000030">
    <property type="term" value="F:mannosyltransferase activity"/>
    <property type="evidence" value="ECO:0000318"/>
    <property type="project" value="GO_Central"/>
</dbReference>
<reference evidence="3 4" key="1">
    <citation type="journal article" date="2008" name="Nature">
        <title>The genome of the choanoflagellate Monosiga brevicollis and the origin of metazoans.</title>
        <authorList>
            <consortium name="JGI Sequencing"/>
            <person name="King N."/>
            <person name="Westbrook M.J."/>
            <person name="Young S.L."/>
            <person name="Kuo A."/>
            <person name="Abedin M."/>
            <person name="Chapman J."/>
            <person name="Fairclough S."/>
            <person name="Hellsten U."/>
            <person name="Isogai Y."/>
            <person name="Letunic I."/>
            <person name="Marr M."/>
            <person name="Pincus D."/>
            <person name="Putnam N."/>
            <person name="Rokas A."/>
            <person name="Wright K.J."/>
            <person name="Zuzow R."/>
            <person name="Dirks W."/>
            <person name="Good M."/>
            <person name="Goodstein D."/>
            <person name="Lemons D."/>
            <person name="Li W."/>
            <person name="Lyons J.B."/>
            <person name="Morris A."/>
            <person name="Nichols S."/>
            <person name="Richter D.J."/>
            <person name="Salamov A."/>
            <person name="Bork P."/>
            <person name="Lim W.A."/>
            <person name="Manning G."/>
            <person name="Miller W.T."/>
            <person name="McGinnis W."/>
            <person name="Shapiro H."/>
            <person name="Tjian R."/>
            <person name="Grigoriev I.V."/>
            <person name="Rokhsar D."/>
        </authorList>
    </citation>
    <scope>NUCLEOTIDE SEQUENCE [LARGE SCALE GENOMIC DNA]</scope>
    <source>
        <strain evidence="4">MX1 / ATCC 50154</strain>
    </source>
</reference>
<protein>
    <recommendedName>
        <fullName evidence="5">Glycosyltransferase family 32 protein</fullName>
    </recommendedName>
</protein>
<feature type="transmembrane region" description="Helical" evidence="2">
    <location>
        <begin position="281"/>
        <end position="305"/>
    </location>
</feature>
<keyword evidence="2" id="KW-0472">Membrane</keyword>
<feature type="transmembrane region" description="Helical" evidence="2">
    <location>
        <begin position="311"/>
        <end position="334"/>
    </location>
</feature>
<dbReference type="Proteomes" id="UP000001357">
    <property type="component" value="Unassembled WGS sequence"/>
</dbReference>
<dbReference type="InterPro" id="IPR007577">
    <property type="entry name" value="GlycoTrfase_DXD_sugar-bd_CS"/>
</dbReference>
<feature type="transmembrane region" description="Helical" evidence="2">
    <location>
        <begin position="29"/>
        <end position="51"/>
    </location>
</feature>
<dbReference type="PANTHER" id="PTHR32385:SF22">
    <property type="entry name" value="MANNOSYL PHOSPHORYLINOSITOL CERAMIDE SYNTHASE SUR1"/>
    <property type="match status" value="1"/>
</dbReference>